<accession>A0ABT8LHG7</accession>
<sequence length="663" mass="75267">MKHLIHNKTYILKCLLWMVTMMAIYQANGQVLDSENRLAVVLSDGTQVVLYGKATSLSDEKTKDYYYLPVNPRLSFRPDGTPEFLFTKFITEAREENGGVSGALLHFLMQWGLTPEQEAELKGKLTNEHQGARLLGPVDVEADGADSFKIISATVNESNAGFTESLITSGNASVIPGAKMAVASRLDKYGAQLLASTFEKSKSITDLSIELSFGYTLRYPAARGRAVIHWDKLHTQLQKDSAEYNKEIKYGKERTGYFGKFVDAVFGKKEEEHITYNEARSFYEELRNNQIITVDFEEGQDSERVSKVREAFFEYFLSQLTDKESGRKLSKPSEQEKESMPDIKHGTNYKYNVSKIRKSIQSGRKEFNLNYRLAIKKSFAITGNLASWYDGVRDNPKCVSSVNLNDPFFQHRDINFILDLDAKEMFAEEVNYVTVNVRKRRSGGHDFSDRITLDQNHLSTKGVKATLTYARGEDQNPDLYEYMTQWSTRGGQVFPKEGEWKKGEWEGVTLIPPVKPLTIELEADLEELKTHGISRVTAQIRYAKFGQEQEKNLHISMAKGEVLSTGKLFLDKEIEGYAYRLIFNHKREGKLVTEWDSKTNDNYIYAVIPDQWITEDEEASGESNKPVLDLKSSALLQAKDAGQKLLEQAKAKVLSKFDNLIGK</sequence>
<keyword evidence="1" id="KW-0732">Signal</keyword>
<dbReference type="EMBL" id="JAUJEB010000012">
    <property type="protein sequence ID" value="MDN5216983.1"/>
    <property type="molecule type" value="Genomic_DNA"/>
</dbReference>
<evidence type="ECO:0000313" key="2">
    <source>
        <dbReference type="EMBL" id="MDN5216983.1"/>
    </source>
</evidence>
<comment type="caution">
    <text evidence="2">The sequence shown here is derived from an EMBL/GenBank/DDBJ whole genome shotgun (WGS) entry which is preliminary data.</text>
</comment>
<reference evidence="2" key="1">
    <citation type="submission" date="2023-06" db="EMBL/GenBank/DDBJ databases">
        <title>Genomic of Agaribacillus aureum.</title>
        <authorList>
            <person name="Wang G."/>
        </authorList>
    </citation>
    <scope>NUCLEOTIDE SEQUENCE</scope>
    <source>
        <strain evidence="2">BMA12</strain>
    </source>
</reference>
<dbReference type="RefSeq" id="WP_346762321.1">
    <property type="nucleotide sequence ID" value="NZ_JAUJEB010000012.1"/>
</dbReference>
<feature type="chain" id="PRO_5046627484" evidence="1">
    <location>
        <begin position="30"/>
        <end position="663"/>
    </location>
</feature>
<gene>
    <name evidence="2" type="ORF">QQ020_33240</name>
</gene>
<name>A0ABT8LHG7_9BACT</name>
<evidence type="ECO:0000256" key="1">
    <source>
        <dbReference type="SAM" id="SignalP"/>
    </source>
</evidence>
<feature type="signal peptide" evidence="1">
    <location>
        <begin position="1"/>
        <end position="29"/>
    </location>
</feature>
<keyword evidence="3" id="KW-1185">Reference proteome</keyword>
<organism evidence="2 3">
    <name type="scientific">Agaribacillus aureus</name>
    <dbReference type="NCBI Taxonomy" id="3051825"/>
    <lineage>
        <taxon>Bacteria</taxon>
        <taxon>Pseudomonadati</taxon>
        <taxon>Bacteroidota</taxon>
        <taxon>Cytophagia</taxon>
        <taxon>Cytophagales</taxon>
        <taxon>Splendidivirgaceae</taxon>
        <taxon>Agaribacillus</taxon>
    </lineage>
</organism>
<evidence type="ECO:0000313" key="3">
    <source>
        <dbReference type="Proteomes" id="UP001172083"/>
    </source>
</evidence>
<proteinExistence type="predicted"/>
<protein>
    <submittedName>
        <fullName evidence="2">Uncharacterized protein</fullName>
    </submittedName>
</protein>
<dbReference type="Proteomes" id="UP001172083">
    <property type="component" value="Unassembled WGS sequence"/>
</dbReference>